<feature type="domain" description="Radical SAM core" evidence="7">
    <location>
        <begin position="12"/>
        <end position="239"/>
    </location>
</feature>
<keyword evidence="2" id="KW-0004">4Fe-4S</keyword>
<keyword evidence="3" id="KW-0949">S-adenosyl-L-methionine</keyword>
<evidence type="ECO:0000256" key="2">
    <source>
        <dbReference type="ARBA" id="ARBA00022485"/>
    </source>
</evidence>
<comment type="cofactor">
    <cofactor evidence="1">
        <name>[4Fe-4S] cluster</name>
        <dbReference type="ChEBI" id="CHEBI:49883"/>
    </cofactor>
</comment>
<keyword evidence="6" id="KW-0411">Iron-sulfur</keyword>
<comment type="caution">
    <text evidence="8">The sequence shown here is derived from an EMBL/GenBank/DDBJ whole genome shotgun (WGS) entry which is preliminary data.</text>
</comment>
<reference evidence="8 9" key="1">
    <citation type="submission" date="2024-04" db="EMBL/GenBank/DDBJ databases">
        <title>Genome sequencing and metabolic network reconstruction of aminoacids and betaine degradation by Anoxynatronum sibiricum.</title>
        <authorList>
            <person name="Detkova E.N."/>
            <person name="Boltjanskaja Y.V."/>
            <person name="Mardanov A.V."/>
            <person name="Kevbrin V."/>
        </authorList>
    </citation>
    <scope>NUCLEOTIDE SEQUENCE [LARGE SCALE GENOMIC DNA]</scope>
    <source>
        <strain evidence="8 9">Z-7981</strain>
    </source>
</reference>
<dbReference type="CDD" id="cd01335">
    <property type="entry name" value="Radical_SAM"/>
    <property type="match status" value="1"/>
</dbReference>
<dbReference type="Pfam" id="PF04055">
    <property type="entry name" value="Radical_SAM"/>
    <property type="match status" value="1"/>
</dbReference>
<dbReference type="PANTHER" id="PTHR43787">
    <property type="entry name" value="FEMO COFACTOR BIOSYNTHESIS PROTEIN NIFB-RELATED"/>
    <property type="match status" value="1"/>
</dbReference>
<keyword evidence="5" id="KW-0408">Iron</keyword>
<evidence type="ECO:0000256" key="3">
    <source>
        <dbReference type="ARBA" id="ARBA00022691"/>
    </source>
</evidence>
<protein>
    <submittedName>
        <fullName evidence="8">Radical SAM protein</fullName>
    </submittedName>
</protein>
<organism evidence="8 9">
    <name type="scientific">Anoxynatronum sibiricum</name>
    <dbReference type="NCBI Taxonomy" id="210623"/>
    <lineage>
        <taxon>Bacteria</taxon>
        <taxon>Bacillati</taxon>
        <taxon>Bacillota</taxon>
        <taxon>Clostridia</taxon>
        <taxon>Eubacteriales</taxon>
        <taxon>Clostridiaceae</taxon>
        <taxon>Anoxynatronum</taxon>
    </lineage>
</organism>
<evidence type="ECO:0000256" key="5">
    <source>
        <dbReference type="ARBA" id="ARBA00023004"/>
    </source>
</evidence>
<proteinExistence type="predicted"/>
<dbReference type="RefSeq" id="WP_343186681.1">
    <property type="nucleotide sequence ID" value="NZ_JBCITM010000015.1"/>
</dbReference>
<dbReference type="InterPro" id="IPR058240">
    <property type="entry name" value="rSAM_sf"/>
</dbReference>
<evidence type="ECO:0000313" key="8">
    <source>
        <dbReference type="EMBL" id="MEN1761382.1"/>
    </source>
</evidence>
<evidence type="ECO:0000313" key="9">
    <source>
        <dbReference type="Proteomes" id="UP001407405"/>
    </source>
</evidence>
<dbReference type="InterPro" id="IPR013785">
    <property type="entry name" value="Aldolase_TIM"/>
</dbReference>
<dbReference type="PROSITE" id="PS51918">
    <property type="entry name" value="RADICAL_SAM"/>
    <property type="match status" value="1"/>
</dbReference>
<dbReference type="SFLD" id="SFLDS00029">
    <property type="entry name" value="Radical_SAM"/>
    <property type="match status" value="1"/>
</dbReference>
<evidence type="ECO:0000259" key="7">
    <source>
        <dbReference type="PROSITE" id="PS51918"/>
    </source>
</evidence>
<dbReference type="SUPFAM" id="SSF102114">
    <property type="entry name" value="Radical SAM enzymes"/>
    <property type="match status" value="1"/>
</dbReference>
<evidence type="ECO:0000256" key="1">
    <source>
        <dbReference type="ARBA" id="ARBA00001966"/>
    </source>
</evidence>
<name>A0ABU9VW41_9CLOT</name>
<dbReference type="Gene3D" id="3.20.20.70">
    <property type="entry name" value="Aldolase class I"/>
    <property type="match status" value="1"/>
</dbReference>
<evidence type="ECO:0000256" key="6">
    <source>
        <dbReference type="ARBA" id="ARBA00023014"/>
    </source>
</evidence>
<keyword evidence="4" id="KW-0479">Metal-binding</keyword>
<gene>
    <name evidence="8" type="ORF">AAIG11_12890</name>
</gene>
<dbReference type="EMBL" id="JBCITM010000015">
    <property type="protein sequence ID" value="MEN1761382.1"/>
    <property type="molecule type" value="Genomic_DNA"/>
</dbReference>
<sequence>MSFFSYKKPYLEDGKKVLEVNILPEKHCNFDCIFCPLGRSEQKGEAPARVDGYEEALSDLENRLSSTGADLVFINSSGEALLHEKIDHLIDFIQSKGTSVRLLTNGYLLGKRIHQQTANKCQEVLGEMKVVTNETFHKVQRPPQDYSLDTYIANMAAFNRQFSGTFMLEITLLKGYNDDDASVDKLKEVIQVIRPHKLLIQRMDEPPFVKKLGISDQRYQEICLILEEAMACKESLPKDVDQTKSGTAI</sequence>
<evidence type="ECO:0000256" key="4">
    <source>
        <dbReference type="ARBA" id="ARBA00022723"/>
    </source>
</evidence>
<dbReference type="Proteomes" id="UP001407405">
    <property type="component" value="Unassembled WGS sequence"/>
</dbReference>
<dbReference type="InterPro" id="IPR007197">
    <property type="entry name" value="rSAM"/>
</dbReference>
<dbReference type="PANTHER" id="PTHR43787:SF11">
    <property type="entry name" value="UPF0026 PROTEIN SLR1464"/>
    <property type="match status" value="1"/>
</dbReference>
<keyword evidence="9" id="KW-1185">Reference proteome</keyword>
<accession>A0ABU9VW41</accession>